<dbReference type="KEGG" id="scac:106081130"/>
<dbReference type="Gene3D" id="2.80.10.50">
    <property type="match status" value="1"/>
</dbReference>
<evidence type="ECO:0000256" key="8">
    <source>
        <dbReference type="ARBA" id="ARBA00023136"/>
    </source>
</evidence>
<dbReference type="AlphaFoldDB" id="A0A1I8P1M3"/>
<dbReference type="VEuPathDB" id="VectorBase:SCAU004044"/>
<dbReference type="Gene3D" id="3.90.550.10">
    <property type="entry name" value="Spore Coat Polysaccharide Biosynthesis Protein SpsA, Chain A"/>
    <property type="match status" value="1"/>
</dbReference>
<evidence type="ECO:0000256" key="1">
    <source>
        <dbReference type="ARBA" id="ARBA00004323"/>
    </source>
</evidence>
<evidence type="ECO:0000313" key="15">
    <source>
        <dbReference type="Proteomes" id="UP000095300"/>
    </source>
</evidence>
<keyword evidence="11" id="KW-0328">Glycosyltransferase</keyword>
<keyword evidence="3" id="KW-0812">Transmembrane</keyword>
<keyword evidence="11" id="KW-0808">Transferase</keyword>
<dbReference type="CDD" id="cd02510">
    <property type="entry name" value="pp-GalNAc-T"/>
    <property type="match status" value="1"/>
</dbReference>
<reference evidence="14" key="2">
    <citation type="submission" date="2020-05" db="UniProtKB">
        <authorList>
            <consortium name="EnsemblMetazoa"/>
        </authorList>
    </citation>
    <scope>IDENTIFICATION</scope>
    <source>
        <strain evidence="14">USDA</strain>
    </source>
</reference>
<dbReference type="InterPro" id="IPR001173">
    <property type="entry name" value="Glyco_trans_2-like"/>
</dbReference>
<comment type="pathway">
    <text evidence="11">Protein modification; protein glycosylation.</text>
</comment>
<dbReference type="InterPro" id="IPR045885">
    <property type="entry name" value="GalNAc-T"/>
</dbReference>
<gene>
    <name evidence="14" type="primary">106081130</name>
</gene>
<evidence type="ECO:0000256" key="10">
    <source>
        <dbReference type="ARBA" id="ARBA00023180"/>
    </source>
</evidence>
<reference evidence="15" key="1">
    <citation type="submission" date="2015-05" db="EMBL/GenBank/DDBJ databases">
        <authorList>
            <person name="Wilson R.K."/>
            <person name="Warren W.C."/>
            <person name="Olafson P."/>
        </authorList>
    </citation>
    <scope>NUCLEOTIDE SEQUENCE [LARGE SCALE GENOMIC DNA]</scope>
    <source>
        <strain evidence="15">USDA</strain>
    </source>
</reference>
<dbReference type="EnsemblMetazoa" id="SCAU004044-RB">
    <property type="protein sequence ID" value="SCAU004044-PB"/>
    <property type="gene ID" value="SCAU004044"/>
</dbReference>
<keyword evidence="4 11" id="KW-0430">Lectin</keyword>
<comment type="cofactor">
    <cofactor evidence="11">
        <name>Mn(2+)</name>
        <dbReference type="ChEBI" id="CHEBI:29035"/>
    </cofactor>
</comment>
<dbReference type="PANTHER" id="PTHR11675">
    <property type="entry name" value="N-ACETYLGALACTOSAMINYLTRANSFERASE"/>
    <property type="match status" value="1"/>
</dbReference>
<evidence type="ECO:0000256" key="9">
    <source>
        <dbReference type="ARBA" id="ARBA00023157"/>
    </source>
</evidence>
<proteinExistence type="inferred from homology"/>
<accession>A0A1I8P1M3</accession>
<dbReference type="SMART" id="SM00458">
    <property type="entry name" value="RICIN"/>
    <property type="match status" value="1"/>
</dbReference>
<evidence type="ECO:0000313" key="14">
    <source>
        <dbReference type="EnsemblMetazoa" id="SCAU004044-PB"/>
    </source>
</evidence>
<evidence type="ECO:0000256" key="6">
    <source>
        <dbReference type="ARBA" id="ARBA00022989"/>
    </source>
</evidence>
<dbReference type="SUPFAM" id="SSF50370">
    <property type="entry name" value="Ricin B-like lectins"/>
    <property type="match status" value="1"/>
</dbReference>
<keyword evidence="7 11" id="KW-0333">Golgi apparatus</keyword>
<dbReference type="GO" id="GO:0030246">
    <property type="term" value="F:carbohydrate binding"/>
    <property type="evidence" value="ECO:0007669"/>
    <property type="project" value="UniProtKB-KW"/>
</dbReference>
<comment type="subcellular location">
    <subcellularLocation>
        <location evidence="1 11">Golgi apparatus membrane</location>
        <topology evidence="1 11">Single-pass type II membrane protein</topology>
    </subcellularLocation>
</comment>
<evidence type="ECO:0000256" key="2">
    <source>
        <dbReference type="ARBA" id="ARBA00005680"/>
    </source>
</evidence>
<keyword evidence="8" id="KW-0472">Membrane</keyword>
<protein>
    <recommendedName>
        <fullName evidence="11">Polypeptide N-acetylgalactosaminyltransferase</fullName>
        <ecNumber evidence="11">2.4.1.-</ecNumber>
    </recommendedName>
    <alternativeName>
        <fullName evidence="11">Protein-UDP acetylgalactosaminyltransferase</fullName>
    </alternativeName>
</protein>
<dbReference type="UniPathway" id="UPA00378"/>
<dbReference type="InterPro" id="IPR035992">
    <property type="entry name" value="Ricin_B-like_lectins"/>
</dbReference>
<evidence type="ECO:0000256" key="11">
    <source>
        <dbReference type="RuleBase" id="RU361242"/>
    </source>
</evidence>
<keyword evidence="6" id="KW-1133">Transmembrane helix</keyword>
<name>A0A1I8P1M3_STOCA</name>
<keyword evidence="15" id="KW-1185">Reference proteome</keyword>
<keyword evidence="5" id="KW-0735">Signal-anchor</keyword>
<feature type="domain" description="Ricin B lectin" evidence="13">
    <location>
        <begin position="509"/>
        <end position="642"/>
    </location>
</feature>
<keyword evidence="10" id="KW-0325">Glycoprotein</keyword>
<organism evidence="14 15">
    <name type="scientific">Stomoxys calcitrans</name>
    <name type="common">Stable fly</name>
    <name type="synonym">Conops calcitrans</name>
    <dbReference type="NCBI Taxonomy" id="35570"/>
    <lineage>
        <taxon>Eukaryota</taxon>
        <taxon>Metazoa</taxon>
        <taxon>Ecdysozoa</taxon>
        <taxon>Arthropoda</taxon>
        <taxon>Hexapoda</taxon>
        <taxon>Insecta</taxon>
        <taxon>Pterygota</taxon>
        <taxon>Neoptera</taxon>
        <taxon>Endopterygota</taxon>
        <taxon>Diptera</taxon>
        <taxon>Brachycera</taxon>
        <taxon>Muscomorpha</taxon>
        <taxon>Muscoidea</taxon>
        <taxon>Muscidae</taxon>
        <taxon>Stomoxys</taxon>
    </lineage>
</organism>
<keyword evidence="9 11" id="KW-1015">Disulfide bond</keyword>
<keyword evidence="11" id="KW-0464">Manganese</keyword>
<dbReference type="Pfam" id="PF00535">
    <property type="entry name" value="Glycos_transf_2"/>
    <property type="match status" value="1"/>
</dbReference>
<evidence type="ECO:0000256" key="3">
    <source>
        <dbReference type="ARBA" id="ARBA00022692"/>
    </source>
</evidence>
<sequence length="657" mass="75714">MKKRTLKQRRSKKPIFYALGAAFLAILVTLIMDTGKANIGKIITVQNDEVDPITEPFVNAFRASTPRPPRPPEPHPRRFPKQNLTNYLTGLAEEQKRKISLNMSYFTLPEAMGPRKSWEDHKLLEADKARRGVGEQGEAAELNNDTPKKVAEKIALENGFNALLSDMISVNRSIVDARPEGCLSKTYLKELPSVSIVIPFYNEYFSVLARTLYSIKNRTPPSLLKEIIIVDDFSTREYLKEQLDDYVSENFGNLVKIVRLQQRTGLIGARLAGAREAVGEVLVFFDSHIECGYNWLPPLLEPIALNYKISTIPRVDSIQHATFRYSEVAREGSRGVFDWTMLYKMLPQLPEFSRDDMQPYPNPVMIGGLFAIDRKFFWELGGYDEGLDIWGAEQYELSFKIWMCGGLLFDIPCSRVAHVFRGPWENQEKARDYNFVARNHKRVAEVWMDEYKHHFYKSNPSLYESIDAGDLSKQHELRTNLQCKSFQWFLDEIAPDLLLTYPTNPPESYAFGTIQSLSYPKYCLDTLNGHSNSLVGLFFCAENKTYPQPNQFWQLSSHREIRQRHGDLCLDIQSVNRNAKVYMWNCHQQGGNQFWYYDNDLKWLVHGRVGINCLEAVKKGDKMTVRANACDNSNPRMKWQFASVNQELLDTFHFGLE</sequence>
<dbReference type="Proteomes" id="UP000095300">
    <property type="component" value="Unassembled WGS sequence"/>
</dbReference>
<dbReference type="Pfam" id="PF00652">
    <property type="entry name" value="Ricin_B_lectin"/>
    <property type="match status" value="1"/>
</dbReference>
<dbReference type="GO" id="GO:0006493">
    <property type="term" value="P:protein O-linked glycosylation"/>
    <property type="evidence" value="ECO:0007669"/>
    <property type="project" value="TreeGrafter"/>
</dbReference>
<dbReference type="InterPro" id="IPR029044">
    <property type="entry name" value="Nucleotide-diphossugar_trans"/>
</dbReference>
<dbReference type="GO" id="GO:0004653">
    <property type="term" value="F:polypeptide N-acetylgalactosaminyltransferase activity"/>
    <property type="evidence" value="ECO:0007669"/>
    <property type="project" value="TreeGrafter"/>
</dbReference>
<dbReference type="SUPFAM" id="SSF53448">
    <property type="entry name" value="Nucleotide-diphospho-sugar transferases"/>
    <property type="match status" value="1"/>
</dbReference>
<dbReference type="GO" id="GO:0000139">
    <property type="term" value="C:Golgi membrane"/>
    <property type="evidence" value="ECO:0007669"/>
    <property type="project" value="UniProtKB-SubCell"/>
</dbReference>
<dbReference type="EnsemblMetazoa" id="SCAU004044-RA">
    <property type="protein sequence ID" value="SCAU004044-PA"/>
    <property type="gene ID" value="SCAU004044"/>
</dbReference>
<comment type="similarity">
    <text evidence="2 11">Belongs to the glycosyltransferase 2 family. GalNAc-T subfamily.</text>
</comment>
<feature type="region of interest" description="Disordered" evidence="12">
    <location>
        <begin position="61"/>
        <end position="80"/>
    </location>
</feature>
<dbReference type="EC" id="2.4.1.-" evidence="11"/>
<dbReference type="STRING" id="35570.A0A1I8P1M3"/>
<dbReference type="PANTHER" id="PTHR11675:SF134">
    <property type="entry name" value="N-ACETYLGALACTOSAMINYLTRANSFERASE 4-RELATED"/>
    <property type="match status" value="1"/>
</dbReference>
<evidence type="ECO:0000256" key="7">
    <source>
        <dbReference type="ARBA" id="ARBA00023034"/>
    </source>
</evidence>
<dbReference type="InterPro" id="IPR000772">
    <property type="entry name" value="Ricin_B_lectin"/>
</dbReference>
<evidence type="ECO:0000256" key="4">
    <source>
        <dbReference type="ARBA" id="ARBA00022734"/>
    </source>
</evidence>
<dbReference type="PROSITE" id="PS50231">
    <property type="entry name" value="RICIN_B_LECTIN"/>
    <property type="match status" value="1"/>
</dbReference>
<evidence type="ECO:0000256" key="5">
    <source>
        <dbReference type="ARBA" id="ARBA00022968"/>
    </source>
</evidence>
<evidence type="ECO:0000259" key="13">
    <source>
        <dbReference type="SMART" id="SM00458"/>
    </source>
</evidence>
<dbReference type="OrthoDB" id="21085at2759"/>
<evidence type="ECO:0000256" key="12">
    <source>
        <dbReference type="SAM" id="MobiDB-lite"/>
    </source>
</evidence>